<reference evidence="2" key="1">
    <citation type="journal article" date="2024" name="Proc. Natl. Acad. Sci. U.S.A.">
        <title>Extraordinary preservation of gene collinearity over three hundred million years revealed in homosporous lycophytes.</title>
        <authorList>
            <person name="Li C."/>
            <person name="Wickell D."/>
            <person name="Kuo L.Y."/>
            <person name="Chen X."/>
            <person name="Nie B."/>
            <person name="Liao X."/>
            <person name="Peng D."/>
            <person name="Ji J."/>
            <person name="Jenkins J."/>
            <person name="Williams M."/>
            <person name="Shu S."/>
            <person name="Plott C."/>
            <person name="Barry K."/>
            <person name="Rajasekar S."/>
            <person name="Grimwood J."/>
            <person name="Han X."/>
            <person name="Sun S."/>
            <person name="Hou Z."/>
            <person name="He W."/>
            <person name="Dai G."/>
            <person name="Sun C."/>
            <person name="Schmutz J."/>
            <person name="Leebens-Mack J.H."/>
            <person name="Li F.W."/>
            <person name="Wang L."/>
        </authorList>
    </citation>
    <scope>NUCLEOTIDE SEQUENCE [LARGE SCALE GENOMIC DNA]</scope>
    <source>
        <strain evidence="2">cv. PW_Plant_1</strain>
    </source>
</reference>
<dbReference type="EMBL" id="CM055092">
    <property type="protein sequence ID" value="KAJ7568678.1"/>
    <property type="molecule type" value="Genomic_DNA"/>
</dbReference>
<keyword evidence="2" id="KW-1185">Reference proteome</keyword>
<organism evidence="1 2">
    <name type="scientific">Diphasiastrum complanatum</name>
    <name type="common">Issler's clubmoss</name>
    <name type="synonym">Lycopodium complanatum</name>
    <dbReference type="NCBI Taxonomy" id="34168"/>
    <lineage>
        <taxon>Eukaryota</taxon>
        <taxon>Viridiplantae</taxon>
        <taxon>Streptophyta</taxon>
        <taxon>Embryophyta</taxon>
        <taxon>Tracheophyta</taxon>
        <taxon>Lycopodiopsida</taxon>
        <taxon>Lycopodiales</taxon>
        <taxon>Lycopodiaceae</taxon>
        <taxon>Lycopodioideae</taxon>
        <taxon>Diphasiastrum</taxon>
    </lineage>
</organism>
<evidence type="ECO:0000313" key="1">
    <source>
        <dbReference type="EMBL" id="KAJ7568678.1"/>
    </source>
</evidence>
<comment type="caution">
    <text evidence="1">The sequence shown here is derived from an EMBL/GenBank/DDBJ whole genome shotgun (WGS) entry which is preliminary data.</text>
</comment>
<gene>
    <name evidence="1" type="ORF">O6H91_01G043800</name>
</gene>
<accession>A0ACC2EQB4</accession>
<sequence length="422" mass="47045">MKARGNVERRMYPCCVYVCLMLPCLGKYMALGSDLHLNVARGTQELSRIQSGLRRINKPAVKSIQSPDGDIIDCVLKLNQPALDHPKLKNKHIQESPSLRPTRTNPSEKHTRTHKFIQSWSQNGHCPIDTIPIRRSKESEIRHMNGSLKIYGQKSSGGVKPHSPAVPGPPTLNRHEHAISYLESGPYYGAKATINLWKPGVQMPNEFSLSQIWVLGGSFEDDLNSVEAGWQVSPEIYGDTNPRFFTYWTSDAYRSTGCYNLLCSGFVQTSNEIVIGGSISPVSSSNGLQYDITILIWKDPNTGHWWLEYGDYIVGYWPSYLFTHLALYATTLEWGGEVVNSEPDGRHTTTRMGSGVFAESGYGRASYFKNLGFVDSSNALRSPSDLQTFATYPDCYDILGASNSDWGAFFYYGGPGLNPLCR</sequence>
<name>A0ACC2EQB4_DIPCM</name>
<dbReference type="Proteomes" id="UP001162992">
    <property type="component" value="Chromosome 1"/>
</dbReference>
<protein>
    <submittedName>
        <fullName evidence="1">Uncharacterized protein</fullName>
    </submittedName>
</protein>
<proteinExistence type="predicted"/>
<evidence type="ECO:0000313" key="2">
    <source>
        <dbReference type="Proteomes" id="UP001162992"/>
    </source>
</evidence>